<evidence type="ECO:0000313" key="2">
    <source>
        <dbReference type="EMBL" id="KAK3513811.1"/>
    </source>
</evidence>
<dbReference type="InterPro" id="IPR000477">
    <property type="entry name" value="RT_dom"/>
</dbReference>
<gene>
    <name evidence="2" type="ORF">QTP70_028861</name>
</gene>
<comment type="caution">
    <text evidence="2">The sequence shown here is derived from an EMBL/GenBank/DDBJ whole genome shotgun (WGS) entry which is preliminary data.</text>
</comment>
<dbReference type="Pfam" id="PF00078">
    <property type="entry name" value="RVT_1"/>
    <property type="match status" value="1"/>
</dbReference>
<dbReference type="AlphaFoldDB" id="A0AAE0UQ76"/>
<dbReference type="PANTHER" id="PTHR33332">
    <property type="entry name" value="REVERSE TRANSCRIPTASE DOMAIN-CONTAINING PROTEIN"/>
    <property type="match status" value="1"/>
</dbReference>
<dbReference type="Proteomes" id="UP001274896">
    <property type="component" value="Unassembled WGS sequence"/>
</dbReference>
<feature type="domain" description="Reverse transcriptase" evidence="1">
    <location>
        <begin position="1"/>
        <end position="194"/>
    </location>
</feature>
<evidence type="ECO:0000313" key="3">
    <source>
        <dbReference type="Proteomes" id="UP001274896"/>
    </source>
</evidence>
<protein>
    <recommendedName>
        <fullName evidence="1">Reverse transcriptase domain-containing protein</fullName>
    </recommendedName>
</protein>
<proteinExistence type="predicted"/>
<organism evidence="2 3">
    <name type="scientific">Hemibagrus guttatus</name>
    <dbReference type="NCBI Taxonomy" id="175788"/>
    <lineage>
        <taxon>Eukaryota</taxon>
        <taxon>Metazoa</taxon>
        <taxon>Chordata</taxon>
        <taxon>Craniata</taxon>
        <taxon>Vertebrata</taxon>
        <taxon>Euteleostomi</taxon>
        <taxon>Actinopterygii</taxon>
        <taxon>Neopterygii</taxon>
        <taxon>Teleostei</taxon>
        <taxon>Ostariophysi</taxon>
        <taxon>Siluriformes</taxon>
        <taxon>Bagridae</taxon>
        <taxon>Hemibagrus</taxon>
    </lineage>
</organism>
<evidence type="ECO:0000259" key="1">
    <source>
        <dbReference type="PROSITE" id="PS50878"/>
    </source>
</evidence>
<sequence>MQFAYHPNRSTDDAITTTLPPTHLDNKDTYVRMLFIDFSSAFNTIIPQHLIEKLSLLGLNTSLCNWILDFLTRRPQSGRIGNSFSSTTTLSTGAPQDCVLSPLLSTLLTHNSAAMHSSNHIIKVTDDTTVVGLISKNDESAYREEVQRLTAWCKANSLSLNVDKTKEMVVYHRAQSDHSPLFIACGDRQEHQIP</sequence>
<dbReference type="EMBL" id="JAUCMX010000022">
    <property type="protein sequence ID" value="KAK3513811.1"/>
    <property type="molecule type" value="Genomic_DNA"/>
</dbReference>
<name>A0AAE0UQ76_9TELE</name>
<accession>A0AAE0UQ76</accession>
<reference evidence="2" key="1">
    <citation type="submission" date="2023-06" db="EMBL/GenBank/DDBJ databases">
        <title>Male Hemibagrus guttatus genome.</title>
        <authorList>
            <person name="Bian C."/>
        </authorList>
    </citation>
    <scope>NUCLEOTIDE SEQUENCE</scope>
    <source>
        <strain evidence="2">Male_cb2023</strain>
        <tissue evidence="2">Muscle</tissue>
    </source>
</reference>
<keyword evidence="3" id="KW-1185">Reference proteome</keyword>
<dbReference type="PROSITE" id="PS50878">
    <property type="entry name" value="RT_POL"/>
    <property type="match status" value="1"/>
</dbReference>